<reference evidence="2 3" key="1">
    <citation type="submission" date="2024-09" db="EMBL/GenBank/DDBJ databases">
        <authorList>
            <person name="Sun Q."/>
            <person name="Mori K."/>
        </authorList>
    </citation>
    <scope>NUCLEOTIDE SEQUENCE [LARGE SCALE GENOMIC DNA]</scope>
    <source>
        <strain evidence="2 3">CCM 7609</strain>
    </source>
</reference>
<sequence>MSAAMAVEPMATVSRAVRTKPRMRDTRVPAAMMALDFAVLSASEEAAAEAVTEAEAEPGSDAETGAGSGAGTGAGGRTVLPVRRWGTVPGRRGPGESPRSGVSGVVVGVFFTARSPTDPGTCPHARGVRPARGPRSGVRSGRTAWR</sequence>
<comment type="caution">
    <text evidence="2">The sequence shown here is derived from an EMBL/GenBank/DDBJ whole genome shotgun (WGS) entry which is preliminary data.</text>
</comment>
<keyword evidence="3" id="KW-1185">Reference proteome</keyword>
<organism evidence="2 3">
    <name type="scientific">Citricoccus parietis</name>
    <dbReference type="NCBI Taxonomy" id="592307"/>
    <lineage>
        <taxon>Bacteria</taxon>
        <taxon>Bacillati</taxon>
        <taxon>Actinomycetota</taxon>
        <taxon>Actinomycetes</taxon>
        <taxon>Micrococcales</taxon>
        <taxon>Micrococcaceae</taxon>
        <taxon>Citricoccus</taxon>
    </lineage>
</organism>
<feature type="region of interest" description="Disordered" evidence="1">
    <location>
        <begin position="48"/>
        <end position="146"/>
    </location>
</feature>
<proteinExistence type="predicted"/>
<evidence type="ECO:0000256" key="1">
    <source>
        <dbReference type="SAM" id="MobiDB-lite"/>
    </source>
</evidence>
<dbReference type="Proteomes" id="UP001589575">
    <property type="component" value="Unassembled WGS sequence"/>
</dbReference>
<gene>
    <name evidence="2" type="ORF">ACFFX0_17050</name>
</gene>
<evidence type="ECO:0000313" key="2">
    <source>
        <dbReference type="EMBL" id="MFB9072814.1"/>
    </source>
</evidence>
<name>A0ABV5G2C6_9MICC</name>
<feature type="compositionally biased region" description="Gly residues" evidence="1">
    <location>
        <begin position="66"/>
        <end position="76"/>
    </location>
</feature>
<dbReference type="EMBL" id="JBHMFI010000001">
    <property type="protein sequence ID" value="MFB9072814.1"/>
    <property type="molecule type" value="Genomic_DNA"/>
</dbReference>
<feature type="compositionally biased region" description="Low complexity" evidence="1">
    <location>
        <begin position="88"/>
        <end position="109"/>
    </location>
</feature>
<evidence type="ECO:0000313" key="3">
    <source>
        <dbReference type="Proteomes" id="UP001589575"/>
    </source>
</evidence>
<accession>A0ABV5G2C6</accession>
<protein>
    <submittedName>
        <fullName evidence="2">Uncharacterized protein</fullName>
    </submittedName>
</protein>